<dbReference type="Gene3D" id="3.90.1150.10">
    <property type="entry name" value="Aspartate Aminotransferase, domain 1"/>
    <property type="match status" value="1"/>
</dbReference>
<dbReference type="InterPro" id="IPR015421">
    <property type="entry name" value="PyrdxlP-dep_Trfase_major"/>
</dbReference>
<dbReference type="RefSeq" id="WP_034244660.1">
    <property type="nucleotide sequence ID" value="NZ_AQRA01000008.1"/>
</dbReference>
<dbReference type="InterPro" id="IPR015424">
    <property type="entry name" value="PyrdxlP-dep_Trfase"/>
</dbReference>
<dbReference type="PANTHER" id="PTHR30244:SF34">
    <property type="entry name" value="DTDP-4-AMINO-4,6-DIDEOXYGALACTOSE TRANSAMINASE"/>
    <property type="match status" value="1"/>
</dbReference>
<evidence type="ECO:0000313" key="6">
    <source>
        <dbReference type="Proteomes" id="UP000023541"/>
    </source>
</evidence>
<organism evidence="5 6">
    <name type="scientific">Aquimarina atlantica</name>
    <dbReference type="NCBI Taxonomy" id="1317122"/>
    <lineage>
        <taxon>Bacteria</taxon>
        <taxon>Pseudomonadati</taxon>
        <taxon>Bacteroidota</taxon>
        <taxon>Flavobacteriia</taxon>
        <taxon>Flavobacteriales</taxon>
        <taxon>Flavobacteriaceae</taxon>
        <taxon>Aquimarina</taxon>
    </lineage>
</organism>
<comment type="caution">
    <text evidence="5">The sequence shown here is derived from an EMBL/GenBank/DDBJ whole genome shotgun (WGS) entry which is preliminary data.</text>
</comment>
<dbReference type="GO" id="GO:0030170">
    <property type="term" value="F:pyridoxal phosphate binding"/>
    <property type="evidence" value="ECO:0007669"/>
    <property type="project" value="TreeGrafter"/>
</dbReference>
<evidence type="ECO:0000256" key="1">
    <source>
        <dbReference type="ARBA" id="ARBA00037999"/>
    </source>
</evidence>
<dbReference type="EMBL" id="AQRA01000008">
    <property type="protein sequence ID" value="EZH72284.1"/>
    <property type="molecule type" value="Genomic_DNA"/>
</dbReference>
<evidence type="ECO:0000256" key="3">
    <source>
        <dbReference type="PIRSR" id="PIRSR000390-2"/>
    </source>
</evidence>
<dbReference type="GO" id="GO:0008483">
    <property type="term" value="F:transaminase activity"/>
    <property type="evidence" value="ECO:0007669"/>
    <property type="project" value="TreeGrafter"/>
</dbReference>
<feature type="active site" description="Proton acceptor" evidence="2">
    <location>
        <position position="177"/>
    </location>
</feature>
<dbReference type="GO" id="GO:0000271">
    <property type="term" value="P:polysaccharide biosynthetic process"/>
    <property type="evidence" value="ECO:0007669"/>
    <property type="project" value="TreeGrafter"/>
</dbReference>
<dbReference type="Proteomes" id="UP000023541">
    <property type="component" value="Unassembled WGS sequence"/>
</dbReference>
<keyword evidence="5" id="KW-0167">Capsid protein</keyword>
<dbReference type="CDD" id="cd00616">
    <property type="entry name" value="AHBA_syn"/>
    <property type="match status" value="1"/>
</dbReference>
<dbReference type="OrthoDB" id="9810913at2"/>
<reference evidence="5 6" key="1">
    <citation type="submission" date="2014-04" db="EMBL/GenBank/DDBJ databases">
        <title>Aquimarina sp. 22II-S11-z7 Genome Sequencing.</title>
        <authorList>
            <person name="Lai Q."/>
        </authorList>
    </citation>
    <scope>NUCLEOTIDE SEQUENCE [LARGE SCALE GENOMIC DNA]</scope>
    <source>
        <strain evidence="5 6">22II-S11-z7</strain>
    </source>
</reference>
<proteinExistence type="inferred from homology"/>
<protein>
    <submittedName>
        <fullName evidence="5">Spore coat protein</fullName>
    </submittedName>
</protein>
<feature type="modified residue" description="N6-(pyridoxal phosphate)lysine" evidence="3">
    <location>
        <position position="177"/>
    </location>
</feature>
<gene>
    <name evidence="5" type="ORF">ATO12_22800</name>
</gene>
<dbReference type="eggNOG" id="COG0399">
    <property type="taxonomic scope" value="Bacteria"/>
</dbReference>
<dbReference type="Gene3D" id="3.40.640.10">
    <property type="entry name" value="Type I PLP-dependent aspartate aminotransferase-like (Major domain)"/>
    <property type="match status" value="1"/>
</dbReference>
<accession>A0A023BQS5</accession>
<name>A0A023BQS5_9FLAO</name>
<dbReference type="InterPro" id="IPR015422">
    <property type="entry name" value="PyrdxlP-dep_Trfase_small"/>
</dbReference>
<keyword evidence="6" id="KW-1185">Reference proteome</keyword>
<evidence type="ECO:0000313" key="5">
    <source>
        <dbReference type="EMBL" id="EZH72284.1"/>
    </source>
</evidence>
<dbReference type="InterPro" id="IPR000653">
    <property type="entry name" value="DegT/StrS_aminotransferase"/>
</dbReference>
<dbReference type="AlphaFoldDB" id="A0A023BQS5"/>
<keyword evidence="3 4" id="KW-0663">Pyridoxal phosphate</keyword>
<keyword evidence="5" id="KW-0946">Virion</keyword>
<dbReference type="PANTHER" id="PTHR30244">
    <property type="entry name" value="TRANSAMINASE"/>
    <property type="match status" value="1"/>
</dbReference>
<evidence type="ECO:0000256" key="4">
    <source>
        <dbReference type="RuleBase" id="RU004508"/>
    </source>
</evidence>
<dbReference type="SUPFAM" id="SSF53383">
    <property type="entry name" value="PLP-dependent transferases"/>
    <property type="match status" value="1"/>
</dbReference>
<dbReference type="STRING" id="1317122.ATO12_22800"/>
<dbReference type="Pfam" id="PF01041">
    <property type="entry name" value="DegT_DnrJ_EryC1"/>
    <property type="match status" value="1"/>
</dbReference>
<dbReference type="PIRSF" id="PIRSF000390">
    <property type="entry name" value="PLP_StrS"/>
    <property type="match status" value="1"/>
</dbReference>
<sequence length="392" mass="44686">MKRITDLEKKYVLDALDNEFATSKNSIYTNKMESKFAEIFKHDFCISHVNGTATMHTALHALGVNKGDEVIVPPLTMSSTSLCVLQNGSTPVFADVDKETFNIDPKSIREKITDKTKAIITVALYGLSPEYDEILQICKEHNLFLIEDNAECFLGYYKNKLVGTFGDFSSYSFQASKHISCGEGGMLTTNNEEYANKARRFTSLGYAGVSAKQGKITRNDIQDPNYNRHVAVGFNYRMSEVQSAVILGQLERIKELVNQRLEVAKLFDEAIEGSTLVTKQHTPKYCINSYWAYSMILNTDTPQTSWYEFRDLFQKNGGDGYYAAWKLTYEEPLFKDVIQNQEGITQKYEEGLCPNAEFLQKRMIQLKTNYWDLDEAKEQAAILKKTLAEFKR</sequence>
<evidence type="ECO:0000256" key="2">
    <source>
        <dbReference type="PIRSR" id="PIRSR000390-1"/>
    </source>
</evidence>
<comment type="similarity">
    <text evidence="1 4">Belongs to the DegT/DnrJ/EryC1 family.</text>
</comment>